<comment type="catalytic activity">
    <reaction evidence="26">
        <text>[GlcNAc-(1-&gt;4)-Mur2Ac(oyl-L-Ala-gamma-D-Glu-L-Lys-D-Ala-D-Ala)](n)-di-trans,octa-cis-undecaprenyl diphosphate + beta-D-GlcNAc-(1-&gt;4)-Mur2Ac(oyl-L-Ala-gamma-D-Glu-L-Lys-D-Ala-D-Ala)-di-trans,octa-cis-undecaprenyl diphosphate = [GlcNAc-(1-&gt;4)-Mur2Ac(oyl-L-Ala-gamma-D-Glu-L-Lys-D-Ala-D-Ala)](n+1)-di-trans,octa-cis-undecaprenyl diphosphate + di-trans,octa-cis-undecaprenyl diphosphate + H(+)</text>
        <dbReference type="Rhea" id="RHEA:23708"/>
        <dbReference type="Rhea" id="RHEA-COMP:9602"/>
        <dbReference type="Rhea" id="RHEA-COMP:9603"/>
        <dbReference type="ChEBI" id="CHEBI:15378"/>
        <dbReference type="ChEBI" id="CHEBI:58405"/>
        <dbReference type="ChEBI" id="CHEBI:60033"/>
        <dbReference type="ChEBI" id="CHEBI:78435"/>
        <dbReference type="EC" id="2.4.99.28"/>
    </reaction>
</comment>
<evidence type="ECO:0000256" key="17">
    <source>
        <dbReference type="ARBA" id="ARBA00022968"/>
    </source>
</evidence>
<dbReference type="EC" id="3.4.16.4" evidence="6"/>
<dbReference type="AlphaFoldDB" id="A0A126T5A1"/>
<evidence type="ECO:0000256" key="27">
    <source>
        <dbReference type="ARBA" id="ARBA00060592"/>
    </source>
</evidence>
<evidence type="ECO:0000256" key="28">
    <source>
        <dbReference type="SAM" id="MobiDB-lite"/>
    </source>
</evidence>
<dbReference type="GO" id="GO:0030288">
    <property type="term" value="C:outer membrane-bounded periplasmic space"/>
    <property type="evidence" value="ECO:0007669"/>
    <property type="project" value="TreeGrafter"/>
</dbReference>
<dbReference type="PANTHER" id="PTHR32282">
    <property type="entry name" value="BINDING PROTEIN TRANSPEPTIDASE, PUTATIVE-RELATED"/>
    <property type="match status" value="1"/>
</dbReference>
<keyword evidence="9" id="KW-0997">Cell inner membrane</keyword>
<evidence type="ECO:0000256" key="5">
    <source>
        <dbReference type="ARBA" id="ARBA00007739"/>
    </source>
</evidence>
<dbReference type="GO" id="GO:0071555">
    <property type="term" value="P:cell wall organization"/>
    <property type="evidence" value="ECO:0007669"/>
    <property type="project" value="UniProtKB-KW"/>
</dbReference>
<keyword evidence="15" id="KW-0378">Hydrolase</keyword>
<evidence type="ECO:0000256" key="1">
    <source>
        <dbReference type="ARBA" id="ARBA00002624"/>
    </source>
</evidence>
<dbReference type="GO" id="GO:0009002">
    <property type="term" value="F:serine-type D-Ala-D-Ala carboxypeptidase activity"/>
    <property type="evidence" value="ECO:0007669"/>
    <property type="project" value="UniProtKB-EC"/>
</dbReference>
<evidence type="ECO:0000259" key="31">
    <source>
        <dbReference type="Pfam" id="PF00912"/>
    </source>
</evidence>
<dbReference type="SUPFAM" id="SSF53955">
    <property type="entry name" value="Lysozyme-like"/>
    <property type="match status" value="1"/>
</dbReference>
<dbReference type="GO" id="GO:0006508">
    <property type="term" value="P:proteolysis"/>
    <property type="evidence" value="ECO:0007669"/>
    <property type="project" value="UniProtKB-KW"/>
</dbReference>
<feature type="domain" description="Penicillin-binding protein OB-like" evidence="32">
    <location>
        <begin position="347"/>
        <end position="423"/>
    </location>
</feature>
<feature type="domain" description="Glycosyl transferase family 51" evidence="31">
    <location>
        <begin position="70"/>
        <end position="242"/>
    </location>
</feature>
<dbReference type="SUPFAM" id="SSF56601">
    <property type="entry name" value="beta-lactamase/transpeptidase-like"/>
    <property type="match status" value="1"/>
</dbReference>
<evidence type="ECO:0000256" key="2">
    <source>
        <dbReference type="ARBA" id="ARBA00004249"/>
    </source>
</evidence>
<comment type="similarity">
    <text evidence="5">In the N-terminal section; belongs to the glycosyltransferase 51 family.</text>
</comment>
<dbReference type="InterPro" id="IPR001460">
    <property type="entry name" value="PCN-bd_Tpept"/>
</dbReference>
<feature type="domain" description="Penicillin-binding protein transpeptidase" evidence="30">
    <location>
        <begin position="427"/>
        <end position="681"/>
    </location>
</feature>
<evidence type="ECO:0000256" key="3">
    <source>
        <dbReference type="ARBA" id="ARBA00004752"/>
    </source>
</evidence>
<dbReference type="FunFam" id="1.10.3810.10:FF:000003">
    <property type="entry name" value="Penicillin-binding protein 1a"/>
    <property type="match status" value="1"/>
</dbReference>
<dbReference type="Pfam" id="PF00912">
    <property type="entry name" value="Transgly"/>
    <property type="match status" value="1"/>
</dbReference>
<comment type="subcellular location">
    <subcellularLocation>
        <location evidence="2">Cell inner membrane</location>
        <topology evidence="2">Single-pass type II membrane protein</topology>
    </subcellularLocation>
</comment>
<organism evidence="33 34">
    <name type="scientific">Methylomonas denitrificans</name>
    <dbReference type="NCBI Taxonomy" id="1538553"/>
    <lineage>
        <taxon>Bacteria</taxon>
        <taxon>Pseudomonadati</taxon>
        <taxon>Pseudomonadota</taxon>
        <taxon>Gammaproteobacteria</taxon>
        <taxon>Methylococcales</taxon>
        <taxon>Methylococcaceae</taxon>
        <taxon>Methylomonas</taxon>
    </lineage>
</organism>
<dbReference type="NCBIfam" id="TIGR02074">
    <property type="entry name" value="PBP_1a_fam"/>
    <property type="match status" value="1"/>
</dbReference>
<keyword evidence="8" id="KW-1003">Cell membrane</keyword>
<evidence type="ECO:0000256" key="9">
    <source>
        <dbReference type="ARBA" id="ARBA00022519"/>
    </source>
</evidence>
<comment type="pathway">
    <text evidence="27">Glycan biosynthesis.</text>
</comment>
<sequence length="787" mass="88049">MPIKKAPKPKSLIKTLFKWLAFFFFAFIGTFLIASYFFLVELDKELPDIDQLQHVQYQMPLNIYSQDNLLIAQFGEKRRIPINIEQVPPQLIKAFIAAEDDRFYKHNGVDFKGLLRAVSQLALTGKKRQGGSTITMQVARNFLLSNERTYLRKLKEIILALKIERQYSKDQIMDLYLNKIYMGQRAYGLAAAAQTYYGKDISELALHQQAMIAGLPKAPSIYNPIANPQRAIERRNYVLRRMLDLNYINQHDYELAVRAPDNAEIQPINVELQAPYIAEMVRQEVMSKYGETAYTLGLKIYTTVPSQLQLAAEDALQKTLHEYDERHGYRGFPHKNTQKSGAQLTDNVIGDTRQALITAVGDSGVTAKLYDNTQINIAWKNIEWAKPYPEKNIGTAKAFLKPNDIIWVRELAKDEWALTQIPDAEAAFVALNPNNGAILALCGGFDFYHSKYNRATQSKRQPGSGFKPIVYTAALEKGFTAASIINDAPIVIEDPSQENDWRPENYSHRFLGPTSLRVALRESINLVSVRLLQEIGVSQAIDTAMRFGFDKEQLPGTLSLALGSGYASPLRMASAYAVFANGGFLVKPYLIERIEDHQGNLLFQATPPLACPNCPDHDPPSPSRAPRSISAKINFLANSLLRDVVQRGTATQAKQLGRNDLAGKTGTTNEQRDAWFNGFATDIVASAWIGFDNSLPLGHGETGGKVALPMWIKFMKSVQQNFPEKPLTQPNGIVQAYINPADGLLLAQEAKGGIWEYFSEETVPTATSTPKSEETEEDEKLAEEALF</sequence>
<evidence type="ECO:0000256" key="23">
    <source>
        <dbReference type="ARBA" id="ARBA00023316"/>
    </source>
</evidence>
<protein>
    <recommendedName>
        <fullName evidence="7">Penicillin-binding protein 1A</fullName>
        <ecNumber evidence="25">2.4.99.28</ecNumber>
        <ecNumber evidence="6">3.4.16.4</ecNumber>
    </recommendedName>
</protein>
<evidence type="ECO:0000256" key="15">
    <source>
        <dbReference type="ARBA" id="ARBA00022801"/>
    </source>
</evidence>
<dbReference type="GO" id="GO:0009252">
    <property type="term" value="P:peptidoglycan biosynthetic process"/>
    <property type="evidence" value="ECO:0007669"/>
    <property type="project" value="UniProtKB-UniPathway"/>
</dbReference>
<keyword evidence="20 29" id="KW-0472">Membrane</keyword>
<keyword evidence="11" id="KW-0645">Protease</keyword>
<evidence type="ECO:0000313" key="34">
    <source>
        <dbReference type="Proteomes" id="UP000030512"/>
    </source>
</evidence>
<evidence type="ECO:0000256" key="21">
    <source>
        <dbReference type="ARBA" id="ARBA00023251"/>
    </source>
</evidence>
<dbReference type="STRING" id="1538553.JT25_012350"/>
<dbReference type="GO" id="GO:0005886">
    <property type="term" value="C:plasma membrane"/>
    <property type="evidence" value="ECO:0007669"/>
    <property type="project" value="UniProtKB-SubCell"/>
</dbReference>
<evidence type="ECO:0000256" key="10">
    <source>
        <dbReference type="ARBA" id="ARBA00022645"/>
    </source>
</evidence>
<accession>A0A126T5A1</accession>
<dbReference type="InterPro" id="IPR023346">
    <property type="entry name" value="Lysozyme-like_dom_sf"/>
</dbReference>
<keyword evidence="16" id="KW-0133">Cell shape</keyword>
<dbReference type="GO" id="GO:0008360">
    <property type="term" value="P:regulation of cell shape"/>
    <property type="evidence" value="ECO:0007669"/>
    <property type="project" value="UniProtKB-KW"/>
</dbReference>
<keyword evidence="34" id="KW-1185">Reference proteome</keyword>
<evidence type="ECO:0000256" key="14">
    <source>
        <dbReference type="ARBA" id="ARBA00022692"/>
    </source>
</evidence>
<dbReference type="Gene3D" id="1.10.3810.10">
    <property type="entry name" value="Biosynthetic peptidoglycan transglycosylase-like"/>
    <property type="match status" value="1"/>
</dbReference>
<evidence type="ECO:0000313" key="33">
    <source>
        <dbReference type="EMBL" id="AMK77263.1"/>
    </source>
</evidence>
<evidence type="ECO:0000256" key="6">
    <source>
        <dbReference type="ARBA" id="ARBA00012448"/>
    </source>
</evidence>
<dbReference type="InterPro" id="IPR036950">
    <property type="entry name" value="PBP_transglycosylase"/>
</dbReference>
<keyword evidence="23" id="KW-0961">Cell wall biogenesis/degradation</keyword>
<keyword evidence="22" id="KW-0511">Multifunctional enzyme</keyword>
<dbReference type="GO" id="GO:0008658">
    <property type="term" value="F:penicillin binding"/>
    <property type="evidence" value="ECO:0007669"/>
    <property type="project" value="InterPro"/>
</dbReference>
<feature type="compositionally biased region" description="Acidic residues" evidence="28">
    <location>
        <begin position="774"/>
        <end position="787"/>
    </location>
</feature>
<evidence type="ECO:0000259" key="30">
    <source>
        <dbReference type="Pfam" id="PF00905"/>
    </source>
</evidence>
<comment type="function">
    <text evidence="1">Cell wall formation. Synthesis of cross-linked peptidoglycan from the lipid intermediates. The enzyme has a penicillin-insensitive transglycosylase N-terminal domain (formation of linear glycan strands) and a penicillin-sensitive transpeptidase C-terminal domain (cross-linking of the peptide subunits).</text>
</comment>
<keyword evidence="10" id="KW-0121">Carboxypeptidase</keyword>
<evidence type="ECO:0000256" key="4">
    <source>
        <dbReference type="ARBA" id="ARBA00007090"/>
    </source>
</evidence>
<comment type="pathway">
    <text evidence="3">Cell wall biogenesis; peptidoglycan biosynthesis.</text>
</comment>
<proteinExistence type="inferred from homology"/>
<dbReference type="GO" id="GO:0008955">
    <property type="term" value="F:peptidoglycan glycosyltransferase activity"/>
    <property type="evidence" value="ECO:0007669"/>
    <property type="project" value="UniProtKB-EC"/>
</dbReference>
<dbReference type="Pfam" id="PF17092">
    <property type="entry name" value="PCB_OB"/>
    <property type="match status" value="1"/>
</dbReference>
<evidence type="ECO:0000256" key="18">
    <source>
        <dbReference type="ARBA" id="ARBA00022984"/>
    </source>
</evidence>
<evidence type="ECO:0000256" key="16">
    <source>
        <dbReference type="ARBA" id="ARBA00022960"/>
    </source>
</evidence>
<keyword evidence="18" id="KW-0573">Peptidoglycan synthesis</keyword>
<dbReference type="OrthoDB" id="9766909at2"/>
<dbReference type="Pfam" id="PF00905">
    <property type="entry name" value="Transpeptidase"/>
    <property type="match status" value="1"/>
</dbReference>
<evidence type="ECO:0000256" key="25">
    <source>
        <dbReference type="ARBA" id="ARBA00044770"/>
    </source>
</evidence>
<evidence type="ECO:0000259" key="32">
    <source>
        <dbReference type="Pfam" id="PF17092"/>
    </source>
</evidence>
<name>A0A126T5A1_9GAMM</name>
<dbReference type="KEGG" id="mdn:JT25_012350"/>
<gene>
    <name evidence="33" type="ORF">JT25_012350</name>
</gene>
<keyword evidence="17" id="KW-0735">Signal-anchor</keyword>
<evidence type="ECO:0000256" key="12">
    <source>
        <dbReference type="ARBA" id="ARBA00022676"/>
    </source>
</evidence>
<evidence type="ECO:0000256" key="8">
    <source>
        <dbReference type="ARBA" id="ARBA00022475"/>
    </source>
</evidence>
<dbReference type="InterPro" id="IPR050396">
    <property type="entry name" value="Glycosyltr_51/Transpeptidase"/>
</dbReference>
<feature type="region of interest" description="Disordered" evidence="28">
    <location>
        <begin position="762"/>
        <end position="787"/>
    </location>
</feature>
<comment type="catalytic activity">
    <reaction evidence="24">
        <text>Preferential cleavage: (Ac)2-L-Lys-D-Ala-|-D-Ala. Also transpeptidation of peptidyl-alanyl moieties that are N-acyl substituents of D-alanine.</text>
        <dbReference type="EC" id="3.4.16.4"/>
    </reaction>
</comment>
<evidence type="ECO:0000256" key="19">
    <source>
        <dbReference type="ARBA" id="ARBA00022989"/>
    </source>
</evidence>
<evidence type="ECO:0000256" key="20">
    <source>
        <dbReference type="ARBA" id="ARBA00023136"/>
    </source>
</evidence>
<keyword evidence="19 29" id="KW-1133">Transmembrane helix</keyword>
<dbReference type="InterPro" id="IPR031376">
    <property type="entry name" value="PCB_OB"/>
</dbReference>
<dbReference type="UniPathway" id="UPA00219"/>
<dbReference type="GO" id="GO:0046677">
    <property type="term" value="P:response to antibiotic"/>
    <property type="evidence" value="ECO:0007669"/>
    <property type="project" value="UniProtKB-KW"/>
</dbReference>
<evidence type="ECO:0000256" key="24">
    <source>
        <dbReference type="ARBA" id="ARBA00034000"/>
    </source>
</evidence>
<dbReference type="EC" id="2.4.99.28" evidence="25"/>
<keyword evidence="14 29" id="KW-0812">Transmembrane</keyword>
<dbReference type="RefSeq" id="WP_036278115.1">
    <property type="nucleotide sequence ID" value="NZ_CP014476.1"/>
</dbReference>
<dbReference type="PANTHER" id="PTHR32282:SF27">
    <property type="entry name" value="PENICILLIN-BINDING PROTEIN 1A"/>
    <property type="match status" value="1"/>
</dbReference>
<dbReference type="EMBL" id="CP014476">
    <property type="protein sequence ID" value="AMK77263.1"/>
    <property type="molecule type" value="Genomic_DNA"/>
</dbReference>
<feature type="transmembrane region" description="Helical" evidence="29">
    <location>
        <begin position="20"/>
        <end position="39"/>
    </location>
</feature>
<evidence type="ECO:0000256" key="13">
    <source>
        <dbReference type="ARBA" id="ARBA00022679"/>
    </source>
</evidence>
<evidence type="ECO:0000256" key="11">
    <source>
        <dbReference type="ARBA" id="ARBA00022670"/>
    </source>
</evidence>
<evidence type="ECO:0000256" key="29">
    <source>
        <dbReference type="SAM" id="Phobius"/>
    </source>
</evidence>
<reference evidence="33 34" key="1">
    <citation type="journal article" date="2015" name="Environ. Microbiol.">
        <title>Methane oxidation coupled to nitrate reduction under hypoxia by the Gammaproteobacterium Methylomonas denitrificans, sp. nov. type strain FJG1.</title>
        <authorList>
            <person name="Kits K.D."/>
            <person name="Klotz M.G."/>
            <person name="Stein L.Y."/>
        </authorList>
    </citation>
    <scope>NUCLEOTIDE SEQUENCE [LARGE SCALE GENOMIC DNA]</scope>
    <source>
        <strain evidence="33 34">FJG1</strain>
    </source>
</reference>
<keyword evidence="13" id="KW-0808">Transferase</keyword>
<evidence type="ECO:0000256" key="22">
    <source>
        <dbReference type="ARBA" id="ARBA00023268"/>
    </source>
</evidence>
<dbReference type="InterPro" id="IPR001264">
    <property type="entry name" value="Glyco_trans_51"/>
</dbReference>
<evidence type="ECO:0000256" key="26">
    <source>
        <dbReference type="ARBA" id="ARBA00049902"/>
    </source>
</evidence>
<evidence type="ECO:0000256" key="7">
    <source>
        <dbReference type="ARBA" id="ARBA00018638"/>
    </source>
</evidence>
<keyword evidence="21" id="KW-0046">Antibiotic resistance</keyword>
<comment type="similarity">
    <text evidence="4">In the C-terminal section; belongs to the transpeptidase family.</text>
</comment>
<dbReference type="Gene3D" id="3.40.710.10">
    <property type="entry name" value="DD-peptidase/beta-lactamase superfamily"/>
    <property type="match status" value="2"/>
</dbReference>
<keyword evidence="12" id="KW-0328">Glycosyltransferase</keyword>
<dbReference type="InterPro" id="IPR012338">
    <property type="entry name" value="Beta-lactam/transpept-like"/>
</dbReference>
<dbReference type="Proteomes" id="UP000030512">
    <property type="component" value="Chromosome"/>
</dbReference>